<evidence type="ECO:0000313" key="2">
    <source>
        <dbReference type="EMBL" id="MFC7082018.1"/>
    </source>
</evidence>
<dbReference type="CDD" id="cd00090">
    <property type="entry name" value="HTH_ARSR"/>
    <property type="match status" value="1"/>
</dbReference>
<dbReference type="Pfam" id="PF09339">
    <property type="entry name" value="HTH_IclR"/>
    <property type="match status" value="1"/>
</dbReference>
<dbReference type="Proteomes" id="UP001596407">
    <property type="component" value="Unassembled WGS sequence"/>
</dbReference>
<dbReference type="InterPro" id="IPR005471">
    <property type="entry name" value="Tscrpt_reg_IclR_N"/>
</dbReference>
<dbReference type="RefSeq" id="WP_276280017.1">
    <property type="nucleotide sequence ID" value="NZ_CP119809.1"/>
</dbReference>
<keyword evidence="3" id="KW-1185">Reference proteome</keyword>
<dbReference type="EMBL" id="JBHSZH010000005">
    <property type="protein sequence ID" value="MFC7082018.1"/>
    <property type="molecule type" value="Genomic_DNA"/>
</dbReference>
<evidence type="ECO:0000313" key="3">
    <source>
        <dbReference type="Proteomes" id="UP001596407"/>
    </source>
</evidence>
<accession>A0ABD5WW39</accession>
<dbReference type="SUPFAM" id="SSF46785">
    <property type="entry name" value="Winged helix' DNA-binding domain"/>
    <property type="match status" value="1"/>
</dbReference>
<gene>
    <name evidence="2" type="ORF">ACFQJ6_19910</name>
</gene>
<organism evidence="2 3">
    <name type="scientific">Halorussus caseinilyticus</name>
    <dbReference type="NCBI Taxonomy" id="3034025"/>
    <lineage>
        <taxon>Archaea</taxon>
        <taxon>Methanobacteriati</taxon>
        <taxon>Methanobacteriota</taxon>
        <taxon>Stenosarchaea group</taxon>
        <taxon>Halobacteria</taxon>
        <taxon>Halobacteriales</taxon>
        <taxon>Haladaptataceae</taxon>
        <taxon>Halorussus</taxon>
    </lineage>
</organism>
<reference evidence="2 3" key="1">
    <citation type="journal article" date="2019" name="Int. J. Syst. Evol. Microbiol.">
        <title>The Global Catalogue of Microorganisms (GCM) 10K type strain sequencing project: providing services to taxonomists for standard genome sequencing and annotation.</title>
        <authorList>
            <consortium name="The Broad Institute Genomics Platform"/>
            <consortium name="The Broad Institute Genome Sequencing Center for Infectious Disease"/>
            <person name="Wu L."/>
            <person name="Ma J."/>
        </authorList>
    </citation>
    <scope>NUCLEOTIDE SEQUENCE [LARGE SCALE GENOMIC DNA]</scope>
    <source>
        <strain evidence="2 3">DT72</strain>
    </source>
</reference>
<sequence length="115" mass="12630">MTALAHTDGGETDSYADDSPFVHLFGQPARTKILAAFVSERGRDLNVSYVAELAGIARSTVYDHLGDLQDLGVIEHTRDVGGSPMYQLNEDSEIAEELVRLEGVTLSRLFEMDDE</sequence>
<dbReference type="InterPro" id="IPR036390">
    <property type="entry name" value="WH_DNA-bd_sf"/>
</dbReference>
<dbReference type="GeneID" id="79304622"/>
<dbReference type="InterPro" id="IPR011991">
    <property type="entry name" value="ArsR-like_HTH"/>
</dbReference>
<dbReference type="InterPro" id="IPR036388">
    <property type="entry name" value="WH-like_DNA-bd_sf"/>
</dbReference>
<name>A0ABD5WW39_9EURY</name>
<dbReference type="AlphaFoldDB" id="A0ABD5WW39"/>
<proteinExistence type="predicted"/>
<feature type="domain" description="HTH iclR-type" evidence="1">
    <location>
        <begin position="38"/>
        <end position="76"/>
    </location>
</feature>
<dbReference type="Gene3D" id="1.10.10.10">
    <property type="entry name" value="Winged helix-like DNA-binding domain superfamily/Winged helix DNA-binding domain"/>
    <property type="match status" value="1"/>
</dbReference>
<protein>
    <submittedName>
        <fullName evidence="2">Winged helix-turn-helix domain-containing protein</fullName>
    </submittedName>
</protein>
<comment type="caution">
    <text evidence="2">The sequence shown here is derived from an EMBL/GenBank/DDBJ whole genome shotgun (WGS) entry which is preliminary data.</text>
</comment>
<evidence type="ECO:0000259" key="1">
    <source>
        <dbReference type="Pfam" id="PF09339"/>
    </source>
</evidence>